<dbReference type="PROSITE" id="PS50056">
    <property type="entry name" value="TYR_PHOSPHATASE_2"/>
    <property type="match status" value="1"/>
</dbReference>
<dbReference type="PROSITE" id="PS50054">
    <property type="entry name" value="TYR_PHOSPHATASE_DUAL"/>
    <property type="match status" value="1"/>
</dbReference>
<sequence length="353" mass="40353">MSEYELTWVTESLAVGHAPMSYAELDDIRSQGIDAIINLCGEFCDLHEIEEKSGFEVYYIPIPDETAPDMAELEKGLDWLDEAIYLGKKVLVHCRHGIGRTGTLVTGYLIRRGLGLKMAEKKLKGTRSQASNYSQWRLLKKYGKKSGKLTIREPSLESGHLIDLSSFFMEYESLVSEVENKITGQSETNPPRCGINDPKGCYRYFELQFIEAIYLGNKINKTLTAEQRQQAIERAVDVWKQIRAIVRNESADSKKDLEDHYLRKNILCPLYVDGCQITDYRPLSCRLYGIEKEVIDMNLLEEMLTNISRSLFMSLSGFFPEKNLFLVSCADTVSGRFAQIYFHFLASLENQDK</sequence>
<dbReference type="InterPro" id="IPR050561">
    <property type="entry name" value="PTP"/>
</dbReference>
<name>A0A8J6NDG7_9BACT</name>
<dbReference type="EMBL" id="JACNJZ010000045">
    <property type="protein sequence ID" value="MBC8316663.1"/>
    <property type="molecule type" value="Genomic_DNA"/>
</dbReference>
<dbReference type="PROSITE" id="PS00383">
    <property type="entry name" value="TYR_PHOSPHATASE_1"/>
    <property type="match status" value="1"/>
</dbReference>
<dbReference type="InterPro" id="IPR020422">
    <property type="entry name" value="TYR_PHOSPHATASE_DUAL_dom"/>
</dbReference>
<keyword evidence="1" id="KW-0378">Hydrolase</keyword>
<dbReference type="Gene3D" id="3.90.190.10">
    <property type="entry name" value="Protein tyrosine phosphatase superfamily"/>
    <property type="match status" value="1"/>
</dbReference>
<evidence type="ECO:0000256" key="1">
    <source>
        <dbReference type="ARBA" id="ARBA00022801"/>
    </source>
</evidence>
<evidence type="ECO:0000259" key="2">
    <source>
        <dbReference type="PROSITE" id="PS50054"/>
    </source>
</evidence>
<dbReference type="InterPro" id="IPR000387">
    <property type="entry name" value="Tyr_Pase_dom"/>
</dbReference>
<protein>
    <submittedName>
        <fullName evidence="4">Dual specificity protein phosphatase family protein</fullName>
    </submittedName>
</protein>
<feature type="domain" description="Tyrosine specific protein phosphatases" evidence="3">
    <location>
        <begin position="87"/>
        <end position="138"/>
    </location>
</feature>
<accession>A0A8J6NDG7</accession>
<dbReference type="AlphaFoldDB" id="A0A8J6NDG7"/>
<dbReference type="SMART" id="SM00195">
    <property type="entry name" value="DSPc"/>
    <property type="match status" value="1"/>
</dbReference>
<evidence type="ECO:0000259" key="3">
    <source>
        <dbReference type="PROSITE" id="PS50056"/>
    </source>
</evidence>
<feature type="domain" description="Tyrosine-protein phosphatase" evidence="2">
    <location>
        <begin position="5"/>
        <end position="148"/>
    </location>
</feature>
<gene>
    <name evidence="4" type="ORF">H8E41_02075</name>
</gene>
<dbReference type="PANTHER" id="PTHR23339">
    <property type="entry name" value="TYROSINE SPECIFIC PROTEIN PHOSPHATASE AND DUAL SPECIFICITY PROTEIN PHOSPHATASE"/>
    <property type="match status" value="1"/>
</dbReference>
<dbReference type="InterPro" id="IPR016130">
    <property type="entry name" value="Tyr_Pase_AS"/>
</dbReference>
<reference evidence="4 5" key="1">
    <citation type="submission" date="2020-08" db="EMBL/GenBank/DDBJ databases">
        <title>Bridging the membrane lipid divide: bacteria of the FCB group superphylum have the potential to synthesize archaeal ether lipids.</title>
        <authorList>
            <person name="Villanueva L."/>
            <person name="Von Meijenfeldt F.A.B."/>
            <person name="Westbye A.B."/>
            <person name="Yadav S."/>
            <person name="Hopmans E.C."/>
            <person name="Dutilh B.E."/>
            <person name="Sinninghe Damste J.S."/>
        </authorList>
    </citation>
    <scope>NUCLEOTIDE SEQUENCE [LARGE SCALE GENOMIC DNA]</scope>
    <source>
        <strain evidence="4">NIOZ-UU47</strain>
    </source>
</reference>
<comment type="caution">
    <text evidence="4">The sequence shown here is derived from an EMBL/GenBank/DDBJ whole genome shotgun (WGS) entry which is preliminary data.</text>
</comment>
<evidence type="ECO:0000313" key="5">
    <source>
        <dbReference type="Proteomes" id="UP000614424"/>
    </source>
</evidence>
<proteinExistence type="predicted"/>
<dbReference type="SUPFAM" id="SSF52799">
    <property type="entry name" value="(Phosphotyrosine protein) phosphatases II"/>
    <property type="match status" value="1"/>
</dbReference>
<dbReference type="GO" id="GO:0016787">
    <property type="term" value="F:hydrolase activity"/>
    <property type="evidence" value="ECO:0007669"/>
    <property type="project" value="UniProtKB-KW"/>
</dbReference>
<dbReference type="Proteomes" id="UP000614424">
    <property type="component" value="Unassembled WGS sequence"/>
</dbReference>
<organism evidence="4 5">
    <name type="scientific">Candidatus Desulfobia pelagia</name>
    <dbReference type="NCBI Taxonomy" id="2841692"/>
    <lineage>
        <taxon>Bacteria</taxon>
        <taxon>Pseudomonadati</taxon>
        <taxon>Thermodesulfobacteriota</taxon>
        <taxon>Desulfobulbia</taxon>
        <taxon>Desulfobulbales</taxon>
        <taxon>Desulfobulbaceae</taxon>
        <taxon>Candidatus Desulfobia</taxon>
    </lineage>
</organism>
<dbReference type="InterPro" id="IPR029021">
    <property type="entry name" value="Prot-tyrosine_phosphatase-like"/>
</dbReference>
<evidence type="ECO:0000313" key="4">
    <source>
        <dbReference type="EMBL" id="MBC8316663.1"/>
    </source>
</evidence>
<dbReference type="Pfam" id="PF22785">
    <property type="entry name" value="Tc-R-P"/>
    <property type="match status" value="1"/>
</dbReference>
<dbReference type="FunFam" id="3.90.190.10:FF:000157">
    <property type="entry name" value="Protein-tyrosine phosphatase"/>
    <property type="match status" value="1"/>
</dbReference>